<dbReference type="GO" id="GO:0005634">
    <property type="term" value="C:nucleus"/>
    <property type="evidence" value="ECO:0007669"/>
    <property type="project" value="TreeGrafter"/>
</dbReference>
<dbReference type="SUPFAM" id="SSF82199">
    <property type="entry name" value="SET domain"/>
    <property type="match status" value="1"/>
</dbReference>
<keyword evidence="3" id="KW-1185">Reference proteome</keyword>
<dbReference type="InterPro" id="IPR046341">
    <property type="entry name" value="SET_dom_sf"/>
</dbReference>
<dbReference type="GO" id="GO:0006979">
    <property type="term" value="P:response to oxidative stress"/>
    <property type="evidence" value="ECO:0007669"/>
    <property type="project" value="InterPro"/>
</dbReference>
<dbReference type="SUPFAM" id="SSF48113">
    <property type="entry name" value="Heme-dependent peroxidases"/>
    <property type="match status" value="1"/>
</dbReference>
<dbReference type="GO" id="GO:0020037">
    <property type="term" value="F:heme binding"/>
    <property type="evidence" value="ECO:0007669"/>
    <property type="project" value="InterPro"/>
</dbReference>
<dbReference type="PROSITE" id="PS50292">
    <property type="entry name" value="PEROXIDASE_3"/>
    <property type="match status" value="1"/>
</dbReference>
<evidence type="ECO:0000313" key="2">
    <source>
        <dbReference type="EMBL" id="CAD7629268.1"/>
    </source>
</evidence>
<dbReference type="SMART" id="SM00317">
    <property type="entry name" value="SET"/>
    <property type="match status" value="1"/>
</dbReference>
<dbReference type="Proteomes" id="UP000759131">
    <property type="component" value="Unassembled WGS sequence"/>
</dbReference>
<organism evidence="2">
    <name type="scientific">Medioppia subpectinata</name>
    <dbReference type="NCBI Taxonomy" id="1979941"/>
    <lineage>
        <taxon>Eukaryota</taxon>
        <taxon>Metazoa</taxon>
        <taxon>Ecdysozoa</taxon>
        <taxon>Arthropoda</taxon>
        <taxon>Chelicerata</taxon>
        <taxon>Arachnida</taxon>
        <taxon>Acari</taxon>
        <taxon>Acariformes</taxon>
        <taxon>Sarcoptiformes</taxon>
        <taxon>Oribatida</taxon>
        <taxon>Brachypylina</taxon>
        <taxon>Oppioidea</taxon>
        <taxon>Oppiidae</taxon>
        <taxon>Medioppia</taxon>
    </lineage>
</organism>
<sequence length="547" mass="62272">MLGYRSRYRCEYSKSIGIQGSDYVTYAKTITEEVISDLKGKFDYRKEYSPDLRQIYSQYLKDNPFLKECPKQEGKASEISAHDMEEAVKRATKLMVEYKKIDDNYINANPNVKQFNQTVYESNLKTKFNEFVSQELSKIKCLNKLETTIGLLSIKAPDIVTQNGDFCEMSQNVSLKVKTLGSKFMAAIDGKCNHLRQTNWGAAFRCQRRLLPANFADGVNKIPVASDGSPLPNERFISNKLLKQPWCDPDQTLSSMQMIWGQLMAHDVIKTIQYMGFGLRCCPTTGAPHSECVLINDIPQDRLTMAFSNQTCMSFARSIACNACQLGPRNEESLSIQMVDQWCSPSFRPYTPKRSQSAAECRPVLTVDELTTQLRAAISERKRISGTQVLTIGDNVVEYYLANQSDPPLMLRTEFISEDIGVGVFATQVIPKHTFICEYDGQLMDAQQAKVWEVFHALRAEGCYMYYFTHKSKRWCLDATAPTARFGRLLNHSRKHPNVKAVAVEYEGRPYVVLKTLREINVDEELRYDYGERDPAVIAAKPWLNTS</sequence>
<dbReference type="AlphaFoldDB" id="A0A7R9KTT7"/>
<name>A0A7R9KTT7_9ACAR</name>
<dbReference type="GO" id="GO:0043516">
    <property type="term" value="P:regulation of DNA damage response, signal transduction by p53 class mediator"/>
    <property type="evidence" value="ECO:0007669"/>
    <property type="project" value="TreeGrafter"/>
</dbReference>
<feature type="non-terminal residue" evidence="2">
    <location>
        <position position="1"/>
    </location>
</feature>
<dbReference type="GO" id="GO:0004601">
    <property type="term" value="F:peroxidase activity"/>
    <property type="evidence" value="ECO:0007669"/>
    <property type="project" value="InterPro"/>
</dbReference>
<dbReference type="Pfam" id="PF03098">
    <property type="entry name" value="An_peroxidase"/>
    <property type="match status" value="1"/>
</dbReference>
<dbReference type="EMBL" id="OC861219">
    <property type="protein sequence ID" value="CAD7629268.1"/>
    <property type="molecule type" value="Genomic_DNA"/>
</dbReference>
<dbReference type="EMBL" id="CAJPIZ010006644">
    <property type="protein sequence ID" value="CAG2109698.1"/>
    <property type="molecule type" value="Genomic_DNA"/>
</dbReference>
<dbReference type="InterPro" id="IPR001214">
    <property type="entry name" value="SET_dom"/>
</dbReference>
<dbReference type="PANTHER" id="PTHR46167:SF1">
    <property type="entry name" value="N-LYSINE METHYLTRANSFERASE KMT5A"/>
    <property type="match status" value="1"/>
</dbReference>
<dbReference type="InterPro" id="IPR037120">
    <property type="entry name" value="Haem_peroxidase_sf_animal"/>
</dbReference>
<dbReference type="Gene3D" id="2.170.270.10">
    <property type="entry name" value="SET domain"/>
    <property type="match status" value="1"/>
</dbReference>
<dbReference type="InterPro" id="IPR051760">
    <property type="entry name" value="KMT5A"/>
</dbReference>
<dbReference type="InterPro" id="IPR019791">
    <property type="entry name" value="Haem_peroxidase_animal"/>
</dbReference>
<dbReference type="Pfam" id="PF00856">
    <property type="entry name" value="SET"/>
    <property type="match status" value="1"/>
</dbReference>
<dbReference type="PROSITE" id="PS50280">
    <property type="entry name" value="SET"/>
    <property type="match status" value="1"/>
</dbReference>
<dbReference type="GO" id="GO:0006357">
    <property type="term" value="P:regulation of transcription by RNA polymerase II"/>
    <property type="evidence" value="ECO:0007669"/>
    <property type="project" value="TreeGrafter"/>
</dbReference>
<dbReference type="InterPro" id="IPR010255">
    <property type="entry name" value="Haem_peroxidase_sf"/>
</dbReference>
<dbReference type="PANTHER" id="PTHR46167">
    <property type="entry name" value="N-LYSINE METHYLTRANSFERASE KMT5A"/>
    <property type="match status" value="1"/>
</dbReference>
<dbReference type="OrthoDB" id="5560686at2759"/>
<gene>
    <name evidence="2" type="ORF">OSB1V03_LOCUS9685</name>
</gene>
<feature type="domain" description="SET" evidence="1">
    <location>
        <begin position="406"/>
        <end position="531"/>
    </location>
</feature>
<dbReference type="Gene3D" id="1.10.640.10">
    <property type="entry name" value="Haem peroxidase domain superfamily, animal type"/>
    <property type="match status" value="1"/>
</dbReference>
<dbReference type="GO" id="GO:0005700">
    <property type="term" value="C:polytene chromosome"/>
    <property type="evidence" value="ECO:0007669"/>
    <property type="project" value="TreeGrafter"/>
</dbReference>
<accession>A0A7R9KTT7</accession>
<dbReference type="GO" id="GO:0042799">
    <property type="term" value="F:histone H4K20 methyltransferase activity"/>
    <property type="evidence" value="ECO:0007669"/>
    <property type="project" value="TreeGrafter"/>
</dbReference>
<reference evidence="2" key="1">
    <citation type="submission" date="2020-11" db="EMBL/GenBank/DDBJ databases">
        <authorList>
            <person name="Tran Van P."/>
        </authorList>
    </citation>
    <scope>NUCLEOTIDE SEQUENCE</scope>
</reference>
<evidence type="ECO:0000313" key="3">
    <source>
        <dbReference type="Proteomes" id="UP000759131"/>
    </source>
</evidence>
<protein>
    <recommendedName>
        <fullName evidence="1">SET domain-containing protein</fullName>
    </recommendedName>
</protein>
<proteinExistence type="predicted"/>
<evidence type="ECO:0000259" key="1">
    <source>
        <dbReference type="PROSITE" id="PS50280"/>
    </source>
</evidence>